<comment type="subcellular location">
    <subcellularLocation>
        <location evidence="1">Mitochondrion outer membrane</location>
    </subcellularLocation>
</comment>
<keyword evidence="4" id="KW-1000">Mitochondrion outer membrane</keyword>
<evidence type="ECO:0000256" key="5">
    <source>
        <dbReference type="ARBA" id="ARBA00022989"/>
    </source>
</evidence>
<organism evidence="9 10">
    <name type="scientific">Alosa alosa</name>
    <name type="common">allis shad</name>
    <dbReference type="NCBI Taxonomy" id="278164"/>
    <lineage>
        <taxon>Eukaryota</taxon>
        <taxon>Metazoa</taxon>
        <taxon>Chordata</taxon>
        <taxon>Craniata</taxon>
        <taxon>Vertebrata</taxon>
        <taxon>Euteleostomi</taxon>
        <taxon>Actinopterygii</taxon>
        <taxon>Neopterygii</taxon>
        <taxon>Teleostei</taxon>
        <taxon>Clupei</taxon>
        <taxon>Clupeiformes</taxon>
        <taxon>Clupeoidei</taxon>
        <taxon>Clupeidae</taxon>
        <taxon>Alosa</taxon>
    </lineage>
</organism>
<feature type="region of interest" description="Disordered" evidence="8">
    <location>
        <begin position="259"/>
        <end position="319"/>
    </location>
</feature>
<dbReference type="GO" id="GO:0005741">
    <property type="term" value="C:mitochondrial outer membrane"/>
    <property type="evidence" value="ECO:0007669"/>
    <property type="project" value="UniProtKB-SubCell"/>
</dbReference>
<keyword evidence="7" id="KW-0472">Membrane</keyword>
<evidence type="ECO:0000313" key="10">
    <source>
        <dbReference type="Proteomes" id="UP000823561"/>
    </source>
</evidence>
<accession>A0AAV6GFS4</accession>
<keyword evidence="3" id="KW-0812">Transmembrane</keyword>
<dbReference type="GO" id="GO:0008053">
    <property type="term" value="P:mitochondrial fusion"/>
    <property type="evidence" value="ECO:0007669"/>
    <property type="project" value="InterPro"/>
</dbReference>
<sequence length="525" mass="57307">MATPNNLFASFAQWSAQLACGSCFLFSRGQEETVEIGTQTDWETAEASTQAGWETADAGTQVLWETAEASTQAGWETADAGTQSKWETVEAGIQAECQRAEAGVQAVQETAVSATQAVWEIAEVGTQPDWKDGFIHVDPVTPQLVTLDGVDGQQQPSGWDVQTLLRYTMVYRSSTLFSRGPAMVGERRCSGETVEGSLRTQFWFTADENFVVDAEWRCGELVRAGSYHEQESKLLVLMDGVPVIQTSRTYKRVNMSANGSLVSSERSETTSVPAPVVPDPSADGAADTSGPTDSPGADASAAAAADDTQSSAQGSEDSCLLPEAREVPSLFNFFQSRRLEDFSTKLTALRQAFTILLSDDQQCNYASVAVRMILHNLATLNGRDADLFQRAFDDLVAYVQNPENALSIQVELLEARIHHISVLDIVFELVLFGMLDVARPQLVPRVQGGFLDQLLAVVHAFLPFEACSPAAHQYWQMLQADVWAFLEEVFSLDLSVYSRLQALADGLFSCLEQRVDQLLSTLPSP</sequence>
<keyword evidence="5" id="KW-1133">Transmembrane helix</keyword>
<keyword evidence="6" id="KW-0496">Mitochondrion</keyword>
<evidence type="ECO:0000256" key="8">
    <source>
        <dbReference type="SAM" id="MobiDB-lite"/>
    </source>
</evidence>
<evidence type="ECO:0000256" key="6">
    <source>
        <dbReference type="ARBA" id="ARBA00023128"/>
    </source>
</evidence>
<feature type="compositionally biased region" description="Low complexity" evidence="8">
    <location>
        <begin position="271"/>
        <end position="315"/>
    </location>
</feature>
<evidence type="ECO:0000256" key="3">
    <source>
        <dbReference type="ARBA" id="ARBA00022692"/>
    </source>
</evidence>
<comment type="similarity">
    <text evidence="2">Belongs to the mitoguardin family.</text>
</comment>
<protein>
    <submittedName>
        <fullName evidence="9">Uncharacterized protein</fullName>
    </submittedName>
</protein>
<comment type="caution">
    <text evidence="9">The sequence shown here is derived from an EMBL/GenBank/DDBJ whole genome shotgun (WGS) entry which is preliminary data.</text>
</comment>
<keyword evidence="10" id="KW-1185">Reference proteome</keyword>
<evidence type="ECO:0000256" key="7">
    <source>
        <dbReference type="ARBA" id="ARBA00023136"/>
    </source>
</evidence>
<dbReference type="PANTHER" id="PTHR21508:SF5">
    <property type="entry name" value="MITOGUARDIN"/>
    <property type="match status" value="1"/>
</dbReference>
<evidence type="ECO:0000256" key="2">
    <source>
        <dbReference type="ARBA" id="ARBA00008969"/>
    </source>
</evidence>
<evidence type="ECO:0000313" key="9">
    <source>
        <dbReference type="EMBL" id="KAG5272716.1"/>
    </source>
</evidence>
<name>A0AAV6GFS4_9TELE</name>
<proteinExistence type="inferred from homology"/>
<reference evidence="9" key="1">
    <citation type="submission" date="2020-10" db="EMBL/GenBank/DDBJ databases">
        <title>Chromosome-scale genome assembly of the Allis shad, Alosa alosa.</title>
        <authorList>
            <person name="Margot Z."/>
            <person name="Christophe K."/>
            <person name="Cabau C."/>
            <person name="Louis A."/>
            <person name="Berthelot C."/>
            <person name="Parey E."/>
            <person name="Roest Crollius H."/>
            <person name="Montfort J."/>
            <person name="Robinson-Rechavi M."/>
            <person name="Bucao C."/>
            <person name="Bouchez O."/>
            <person name="Gislard M."/>
            <person name="Lluch J."/>
            <person name="Milhes M."/>
            <person name="Lampietro C."/>
            <person name="Lopez Roques C."/>
            <person name="Donnadieu C."/>
            <person name="Braasch I."/>
            <person name="Desvignes T."/>
            <person name="Postlethwait J."/>
            <person name="Bobe J."/>
            <person name="Guiguen Y."/>
        </authorList>
    </citation>
    <scope>NUCLEOTIDE SEQUENCE</scope>
    <source>
        <strain evidence="9">M-15738</strain>
        <tissue evidence="9">Blood</tissue>
    </source>
</reference>
<dbReference type="Proteomes" id="UP000823561">
    <property type="component" value="Chromosome 12"/>
</dbReference>
<gene>
    <name evidence="9" type="ORF">AALO_G00168550</name>
</gene>
<dbReference type="AlphaFoldDB" id="A0AAV6GFS4"/>
<dbReference type="PANTHER" id="PTHR21508">
    <property type="entry name" value="MITOGUARDIN"/>
    <property type="match status" value="1"/>
</dbReference>
<dbReference type="Pfam" id="PF10265">
    <property type="entry name" value="Miga"/>
    <property type="match status" value="1"/>
</dbReference>
<dbReference type="InterPro" id="IPR019392">
    <property type="entry name" value="Miga"/>
</dbReference>
<dbReference type="EMBL" id="JADWDJ010000012">
    <property type="protein sequence ID" value="KAG5272716.1"/>
    <property type="molecule type" value="Genomic_DNA"/>
</dbReference>
<evidence type="ECO:0000256" key="1">
    <source>
        <dbReference type="ARBA" id="ARBA00004294"/>
    </source>
</evidence>
<evidence type="ECO:0000256" key="4">
    <source>
        <dbReference type="ARBA" id="ARBA00022787"/>
    </source>
</evidence>